<reference evidence="8" key="1">
    <citation type="journal article" date="2017" name="Genome Biol.">
        <title>Comparative genomics reveals high biological diversity and specific adaptations in the industrially and medically important fungal genus Aspergillus.</title>
        <authorList>
            <person name="de Vries R.P."/>
            <person name="Riley R."/>
            <person name="Wiebenga A."/>
            <person name="Aguilar-Osorio G."/>
            <person name="Amillis S."/>
            <person name="Uchima C.A."/>
            <person name="Anderluh G."/>
            <person name="Asadollahi M."/>
            <person name="Askin M."/>
            <person name="Barry K."/>
            <person name="Battaglia E."/>
            <person name="Bayram O."/>
            <person name="Benocci T."/>
            <person name="Braus-Stromeyer S.A."/>
            <person name="Caldana C."/>
            <person name="Canovas D."/>
            <person name="Cerqueira G.C."/>
            <person name="Chen F."/>
            <person name="Chen W."/>
            <person name="Choi C."/>
            <person name="Clum A."/>
            <person name="Dos Santos R.A."/>
            <person name="Damasio A.R."/>
            <person name="Diallinas G."/>
            <person name="Emri T."/>
            <person name="Fekete E."/>
            <person name="Flipphi M."/>
            <person name="Freyberg S."/>
            <person name="Gallo A."/>
            <person name="Gournas C."/>
            <person name="Habgood R."/>
            <person name="Hainaut M."/>
            <person name="Harispe M.L."/>
            <person name="Henrissat B."/>
            <person name="Hilden K.S."/>
            <person name="Hope R."/>
            <person name="Hossain A."/>
            <person name="Karabika E."/>
            <person name="Karaffa L."/>
            <person name="Karanyi Z."/>
            <person name="Krasevec N."/>
            <person name="Kuo A."/>
            <person name="Kusch H."/>
            <person name="LaButti K."/>
            <person name="Lagendijk E.L."/>
            <person name="Lapidus A."/>
            <person name="Levasseur A."/>
            <person name="Lindquist E."/>
            <person name="Lipzen A."/>
            <person name="Logrieco A.F."/>
            <person name="MacCabe A."/>
            <person name="Maekelae M.R."/>
            <person name="Malavazi I."/>
            <person name="Melin P."/>
            <person name="Meyer V."/>
            <person name="Mielnichuk N."/>
            <person name="Miskei M."/>
            <person name="Molnar A.P."/>
            <person name="Mule G."/>
            <person name="Ngan C.Y."/>
            <person name="Orejas M."/>
            <person name="Orosz E."/>
            <person name="Ouedraogo J.P."/>
            <person name="Overkamp K.M."/>
            <person name="Park H.-S."/>
            <person name="Perrone G."/>
            <person name="Piumi F."/>
            <person name="Punt P.J."/>
            <person name="Ram A.F."/>
            <person name="Ramon A."/>
            <person name="Rauscher S."/>
            <person name="Record E."/>
            <person name="Riano-Pachon D.M."/>
            <person name="Robert V."/>
            <person name="Roehrig J."/>
            <person name="Ruller R."/>
            <person name="Salamov A."/>
            <person name="Salih N.S."/>
            <person name="Samson R.A."/>
            <person name="Sandor E."/>
            <person name="Sanguinetti M."/>
            <person name="Schuetze T."/>
            <person name="Sepcic K."/>
            <person name="Shelest E."/>
            <person name="Sherlock G."/>
            <person name="Sophianopoulou V."/>
            <person name="Squina F.M."/>
            <person name="Sun H."/>
            <person name="Susca A."/>
            <person name="Todd R.B."/>
            <person name="Tsang A."/>
            <person name="Unkles S.E."/>
            <person name="van de Wiele N."/>
            <person name="van Rossen-Uffink D."/>
            <person name="Oliveira J.V."/>
            <person name="Vesth T.C."/>
            <person name="Visser J."/>
            <person name="Yu J.-H."/>
            <person name="Zhou M."/>
            <person name="Andersen M.R."/>
            <person name="Archer D.B."/>
            <person name="Baker S.E."/>
            <person name="Benoit I."/>
            <person name="Brakhage A.A."/>
            <person name="Braus G.H."/>
            <person name="Fischer R."/>
            <person name="Frisvad J.C."/>
            <person name="Goldman G.H."/>
            <person name="Houbraken J."/>
            <person name="Oakley B."/>
            <person name="Pocsi I."/>
            <person name="Scazzocchio C."/>
            <person name="Seiboth B."/>
            <person name="vanKuyk P.A."/>
            <person name="Wortman J."/>
            <person name="Dyer P.S."/>
            <person name="Grigoriev I.V."/>
        </authorList>
    </citation>
    <scope>NUCLEOTIDE SEQUENCE [LARGE SCALE GENOMIC DNA]</scope>
    <source>
        <strain evidence="8">ATCC 16872 / CBS 172.66 / WB 5094</strain>
    </source>
</reference>
<organism evidence="7 8">
    <name type="scientific">Aspergillus aculeatus (strain ATCC 16872 / CBS 172.66 / WB 5094)</name>
    <dbReference type="NCBI Taxonomy" id="690307"/>
    <lineage>
        <taxon>Eukaryota</taxon>
        <taxon>Fungi</taxon>
        <taxon>Dikarya</taxon>
        <taxon>Ascomycota</taxon>
        <taxon>Pezizomycotina</taxon>
        <taxon>Eurotiomycetes</taxon>
        <taxon>Eurotiomycetidae</taxon>
        <taxon>Eurotiales</taxon>
        <taxon>Aspergillaceae</taxon>
        <taxon>Aspergillus</taxon>
        <taxon>Aspergillus subgen. Circumdati</taxon>
    </lineage>
</organism>
<dbReference type="PANTHER" id="PTHR47840">
    <property type="entry name" value="ZN(II)2CYS6 TRANSCRIPTION FACTOR (EUROFUNG)-RELATED"/>
    <property type="match status" value="1"/>
</dbReference>
<dbReference type="GO" id="GO:0008270">
    <property type="term" value="F:zinc ion binding"/>
    <property type="evidence" value="ECO:0007669"/>
    <property type="project" value="InterPro"/>
</dbReference>
<protein>
    <recommendedName>
        <fullName evidence="6">Zn(2)-C6 fungal-type domain-containing protein</fullName>
    </recommendedName>
</protein>
<feature type="region of interest" description="Disordered" evidence="5">
    <location>
        <begin position="606"/>
        <end position="649"/>
    </location>
</feature>
<dbReference type="AlphaFoldDB" id="A0A1L9WYH7"/>
<evidence type="ECO:0000256" key="5">
    <source>
        <dbReference type="SAM" id="MobiDB-lite"/>
    </source>
</evidence>
<name>A0A1L9WYH7_ASPA1</name>
<dbReference type="GO" id="GO:0003677">
    <property type="term" value="F:DNA binding"/>
    <property type="evidence" value="ECO:0007669"/>
    <property type="project" value="UniProtKB-KW"/>
</dbReference>
<dbReference type="PROSITE" id="PS00463">
    <property type="entry name" value="ZN2_CY6_FUNGAL_1"/>
    <property type="match status" value="1"/>
</dbReference>
<dbReference type="GeneID" id="30971695"/>
<dbReference type="OMA" id="LPCMDAC"/>
<sequence length="697" mass="79125">MQGNEAHRIRSGTKSCIECRRRKVRCIRASEDASVCRRCEETGSECAPQEYRPVASRRVTSRQRISQLESQVSSLIKAMHRIEAKLGVQVESASEIALSNPSPEMQAMDDESNTSDILATERPSHLQSLFQNNWLSLDSRQKDGQQQERKERPSSNLLNTAREALQKLIPPKHEVVEMYNSAFEWLEVLHAFLPQPFIAQSKADALGEYDRMIKPDVDTMALASWMLTLAITAQQTPRDGPSTPEQSEKWLKQFELSRAISDAVESTIISHDRLLGTTTGLMLCMHWTRLQLPQGNFQKAWVRLRHASAIAELMGLPRAFQASQRNRIPTTNDEVLLEKTQLWETISAVDRLLGMVLNLPPDTRWHRHIKDEALTVGGVVQPHLYFAKLVNIAGKVQALDELNTAHEGTAQLSKSTFELVEELRSLASQTPESWWTQPIERIKPDNIVQAIHYYVLLRAYMPLALRQTSSEEPSNPQLACFKSCESVIQRNAILLEAVPPGFFFYTMMELHTFTATVILILLSHTSKISQQFSLHVDKAKTEREVQQVIDIMRKRINNTPTSRIAESAVNTLSSLTNLLHEDENVTEGRKLILDVPLLGKVHIQRNVRTPPTPTTEKVEPSRTSFRPPSRTTSHQPLPPSLGLNAASSSRQDFPQWDDLSWFIEEDPAYFLQDTLMEDTFDQTTLWYNGVHNFPFDG</sequence>
<dbReference type="InterPro" id="IPR036864">
    <property type="entry name" value="Zn2-C6_fun-type_DNA-bd_sf"/>
</dbReference>
<feature type="domain" description="Zn(2)-C6 fungal-type" evidence="6">
    <location>
        <begin position="15"/>
        <end position="46"/>
    </location>
</feature>
<keyword evidence="3" id="KW-0804">Transcription</keyword>
<dbReference type="InterPro" id="IPR001138">
    <property type="entry name" value="Zn2Cys6_DnaBD"/>
</dbReference>
<evidence type="ECO:0000256" key="1">
    <source>
        <dbReference type="ARBA" id="ARBA00023015"/>
    </source>
</evidence>
<dbReference type="CDD" id="cd12148">
    <property type="entry name" value="fungal_TF_MHR"/>
    <property type="match status" value="1"/>
</dbReference>
<accession>A0A1L9WYH7</accession>
<feature type="compositionally biased region" description="Polar residues" evidence="5">
    <location>
        <begin position="621"/>
        <end position="635"/>
    </location>
</feature>
<evidence type="ECO:0000256" key="4">
    <source>
        <dbReference type="ARBA" id="ARBA00023242"/>
    </source>
</evidence>
<dbReference type="SUPFAM" id="SSF57701">
    <property type="entry name" value="Zn2/Cys6 DNA-binding domain"/>
    <property type="match status" value="1"/>
</dbReference>
<proteinExistence type="predicted"/>
<keyword evidence="8" id="KW-1185">Reference proteome</keyword>
<dbReference type="VEuPathDB" id="FungiDB:ASPACDRAFT_1866699"/>
<dbReference type="OrthoDB" id="6509908at2759"/>
<keyword evidence="4" id="KW-0539">Nucleus</keyword>
<keyword evidence="2" id="KW-0238">DNA-binding</keyword>
<dbReference type="PROSITE" id="PS50048">
    <property type="entry name" value="ZN2_CY6_FUNGAL_2"/>
    <property type="match status" value="1"/>
</dbReference>
<keyword evidence="1" id="KW-0805">Transcription regulation</keyword>
<evidence type="ECO:0000256" key="3">
    <source>
        <dbReference type="ARBA" id="ARBA00023163"/>
    </source>
</evidence>
<dbReference type="SMART" id="SM00066">
    <property type="entry name" value="GAL4"/>
    <property type="match status" value="1"/>
</dbReference>
<dbReference type="Proteomes" id="UP000184546">
    <property type="component" value="Unassembled WGS sequence"/>
</dbReference>
<evidence type="ECO:0000313" key="8">
    <source>
        <dbReference type="Proteomes" id="UP000184546"/>
    </source>
</evidence>
<dbReference type="GO" id="GO:0000981">
    <property type="term" value="F:DNA-binding transcription factor activity, RNA polymerase II-specific"/>
    <property type="evidence" value="ECO:0007669"/>
    <property type="project" value="InterPro"/>
</dbReference>
<dbReference type="EMBL" id="KV878974">
    <property type="protein sequence ID" value="OJK01302.1"/>
    <property type="molecule type" value="Genomic_DNA"/>
</dbReference>
<dbReference type="CDD" id="cd00067">
    <property type="entry name" value="GAL4"/>
    <property type="match status" value="1"/>
</dbReference>
<dbReference type="PANTHER" id="PTHR47840:SF3">
    <property type="entry name" value="ZN(II)2CYS6 TRANSCRIPTION FACTOR (EUROFUNG)"/>
    <property type="match status" value="1"/>
</dbReference>
<evidence type="ECO:0000256" key="2">
    <source>
        <dbReference type="ARBA" id="ARBA00023125"/>
    </source>
</evidence>
<evidence type="ECO:0000259" key="6">
    <source>
        <dbReference type="PROSITE" id="PS50048"/>
    </source>
</evidence>
<dbReference type="STRING" id="690307.A0A1L9WYH7"/>
<evidence type="ECO:0000313" key="7">
    <source>
        <dbReference type="EMBL" id="OJK01302.1"/>
    </source>
</evidence>
<gene>
    <name evidence="7" type="ORF">ASPACDRAFT_1866699</name>
</gene>
<dbReference type="Gene3D" id="4.10.240.10">
    <property type="entry name" value="Zn(2)-C6 fungal-type DNA-binding domain"/>
    <property type="match status" value="1"/>
</dbReference>
<dbReference type="GO" id="GO:0009893">
    <property type="term" value="P:positive regulation of metabolic process"/>
    <property type="evidence" value="ECO:0007669"/>
    <property type="project" value="UniProtKB-ARBA"/>
</dbReference>
<dbReference type="RefSeq" id="XP_020057641.1">
    <property type="nucleotide sequence ID" value="XM_020197881.1"/>
</dbReference>